<proteinExistence type="inferred from homology"/>
<dbReference type="InterPro" id="IPR050630">
    <property type="entry name" value="WD_repeat_EMAP"/>
</dbReference>
<sequence>MTTGEVSTDGIMCIVVAIVISLPSPLLPSFCWVEPNASVVIWDLEKKEAVCGSQAAMQSAGPVYALAFCNTRDDLFVTGGNHTLRVWELSPETRKIVATDCNLGQLKRIVHCIQIAPGDDYMFCGTSSGDVLQVNLSTRLIQFYGPQKNKLSCGIQSLQLLPNGGMLVGSGEGTLTTLLPSLKRTRTMSRVSGTVSSIALSKDSKQFYVGTGNSQRYVVELESFSPQLISSSHCSKVTDVCFPQKSSDLFATSSYSDVRVWHADTGKELLRLSTPNVTCHAVAFTPNGKAIITGNQVTSSISQCHTSHLNSAWDDGKIRAF</sequence>
<dbReference type="SUPFAM" id="SSF50978">
    <property type="entry name" value="WD40 repeat-like"/>
    <property type="match status" value="1"/>
</dbReference>
<evidence type="ECO:0000256" key="1">
    <source>
        <dbReference type="ARBA" id="ARBA00004230"/>
    </source>
</evidence>
<dbReference type="Proteomes" id="UP001174909">
    <property type="component" value="Unassembled WGS sequence"/>
</dbReference>
<name>A0AA35X4W3_GEOBA</name>
<dbReference type="Gene3D" id="2.130.10.10">
    <property type="entry name" value="YVTN repeat-like/Quinoprotein amine dehydrogenase"/>
    <property type="match status" value="2"/>
</dbReference>
<comment type="similarity">
    <text evidence="7">Belongs to the CFAP52 family.</text>
</comment>
<dbReference type="AlphaFoldDB" id="A0AA35X4W3"/>
<evidence type="ECO:0000256" key="5">
    <source>
        <dbReference type="ARBA" id="ARBA00022737"/>
    </source>
</evidence>
<evidence type="ECO:0000256" key="11">
    <source>
        <dbReference type="PROSITE-ProRule" id="PRU00221"/>
    </source>
</evidence>
<keyword evidence="4 11" id="KW-0853">WD repeat</keyword>
<dbReference type="GO" id="GO:0005930">
    <property type="term" value="C:axoneme"/>
    <property type="evidence" value="ECO:0007669"/>
    <property type="project" value="UniProtKB-ARBA"/>
</dbReference>
<dbReference type="GO" id="GO:0031514">
    <property type="term" value="C:motile cilium"/>
    <property type="evidence" value="ECO:0007669"/>
    <property type="project" value="UniProtKB-SubCell"/>
</dbReference>
<dbReference type="PANTHER" id="PTHR13720">
    <property type="entry name" value="WD-40 REPEAT PROTEIN"/>
    <property type="match status" value="1"/>
</dbReference>
<evidence type="ECO:0000256" key="4">
    <source>
        <dbReference type="ARBA" id="ARBA00022574"/>
    </source>
</evidence>
<evidence type="ECO:0000256" key="7">
    <source>
        <dbReference type="ARBA" id="ARBA00029456"/>
    </source>
</evidence>
<gene>
    <name evidence="12" type="ORF">GBAR_LOCUS25173</name>
</gene>
<protein>
    <recommendedName>
        <fullName evidence="8">Cilia- and flagella-associated protein 52</fullName>
    </recommendedName>
</protein>
<keyword evidence="5" id="KW-0677">Repeat</keyword>
<evidence type="ECO:0000313" key="12">
    <source>
        <dbReference type="EMBL" id="CAI8045503.1"/>
    </source>
</evidence>
<keyword evidence="13" id="KW-1185">Reference proteome</keyword>
<feature type="repeat" description="WD" evidence="11">
    <location>
        <begin position="230"/>
        <end position="271"/>
    </location>
</feature>
<evidence type="ECO:0000256" key="6">
    <source>
        <dbReference type="ARBA" id="ARBA00022846"/>
    </source>
</evidence>
<evidence type="ECO:0000256" key="9">
    <source>
        <dbReference type="ARBA" id="ARBA00046056"/>
    </source>
</evidence>
<dbReference type="PANTHER" id="PTHR13720:SF14">
    <property type="entry name" value="CILIA- AND FLAGELLA-ASSOCIATED PROTEIN 52"/>
    <property type="match status" value="1"/>
</dbReference>
<evidence type="ECO:0000256" key="2">
    <source>
        <dbReference type="ARBA" id="ARBA00004496"/>
    </source>
</evidence>
<comment type="subunit">
    <text evidence="10">Microtubule inner protein component of sperm flagellar doublet microtubules. Interacts with BRCA2. Interacts with the CCT chaperonin complex. Interacts with HSP70. Interacts with AK8. Interacts with CFAP45. Interacts with DNAI1. Interacts with IQDC.</text>
</comment>
<dbReference type="SMART" id="SM00320">
    <property type="entry name" value="WD40"/>
    <property type="match status" value="5"/>
</dbReference>
<accession>A0AA35X4W3</accession>
<evidence type="ECO:0000313" key="13">
    <source>
        <dbReference type="Proteomes" id="UP001174909"/>
    </source>
</evidence>
<evidence type="ECO:0000256" key="10">
    <source>
        <dbReference type="ARBA" id="ARBA00047117"/>
    </source>
</evidence>
<dbReference type="InterPro" id="IPR015943">
    <property type="entry name" value="WD40/YVTN_repeat-like_dom_sf"/>
</dbReference>
<keyword evidence="6 12" id="KW-0966">Cell projection</keyword>
<keyword evidence="6 12" id="KW-0282">Flagellum</keyword>
<dbReference type="InterPro" id="IPR001680">
    <property type="entry name" value="WD40_rpt"/>
</dbReference>
<organism evidence="12 13">
    <name type="scientific">Geodia barretti</name>
    <name type="common">Barrett's horny sponge</name>
    <dbReference type="NCBI Taxonomy" id="519541"/>
    <lineage>
        <taxon>Eukaryota</taxon>
        <taxon>Metazoa</taxon>
        <taxon>Porifera</taxon>
        <taxon>Demospongiae</taxon>
        <taxon>Heteroscleromorpha</taxon>
        <taxon>Tetractinellida</taxon>
        <taxon>Astrophorina</taxon>
        <taxon>Geodiidae</taxon>
        <taxon>Geodia</taxon>
    </lineage>
</organism>
<dbReference type="PROSITE" id="PS50082">
    <property type="entry name" value="WD_REPEATS_2"/>
    <property type="match status" value="1"/>
</dbReference>
<dbReference type="EMBL" id="CASHTH010003476">
    <property type="protein sequence ID" value="CAI8045503.1"/>
    <property type="molecule type" value="Genomic_DNA"/>
</dbReference>
<dbReference type="Pfam" id="PF00400">
    <property type="entry name" value="WD40"/>
    <property type="match status" value="1"/>
</dbReference>
<dbReference type="InterPro" id="IPR036322">
    <property type="entry name" value="WD40_repeat_dom_sf"/>
</dbReference>
<comment type="caution">
    <text evidence="12">The sequence shown here is derived from an EMBL/GenBank/DDBJ whole genome shotgun (WGS) entry which is preliminary data.</text>
</comment>
<keyword evidence="3" id="KW-0963">Cytoplasm</keyword>
<evidence type="ECO:0000256" key="3">
    <source>
        <dbReference type="ARBA" id="ARBA00022490"/>
    </source>
</evidence>
<comment type="function">
    <text evidence="9">Microtubule inner protein (MIP) part of the dynein-decorated doublet microtubules (DMTs) in cilia axoneme. Important for proper ciliary and flagellar beating. May act in cooperation with CFAP45 and axonemal dynein subunit DNAH11. May play a role in cell growth and/or survival.</text>
</comment>
<comment type="subcellular location">
    <subcellularLocation>
        <location evidence="1">Cell projection</location>
        <location evidence="1">Cilium</location>
        <location evidence="1">Flagellum</location>
    </subcellularLocation>
    <subcellularLocation>
        <location evidence="2">Cytoplasm</location>
    </subcellularLocation>
</comment>
<evidence type="ECO:0000256" key="8">
    <source>
        <dbReference type="ARBA" id="ARBA00029552"/>
    </source>
</evidence>
<reference evidence="12" key="1">
    <citation type="submission" date="2023-03" db="EMBL/GenBank/DDBJ databases">
        <authorList>
            <person name="Steffen K."/>
            <person name="Cardenas P."/>
        </authorList>
    </citation>
    <scope>NUCLEOTIDE SEQUENCE</scope>
</reference>
<feature type="non-terminal residue" evidence="12">
    <location>
        <position position="1"/>
    </location>
</feature>
<keyword evidence="6 12" id="KW-0969">Cilium</keyword>